<feature type="compositionally biased region" description="Low complexity" evidence="2">
    <location>
        <begin position="411"/>
        <end position="420"/>
    </location>
</feature>
<evidence type="ECO:0000313" key="4">
    <source>
        <dbReference type="EMBL" id="CAE8598016.1"/>
    </source>
</evidence>
<reference evidence="4" key="1">
    <citation type="submission" date="2021-02" db="EMBL/GenBank/DDBJ databases">
        <authorList>
            <person name="Dougan E. K."/>
            <person name="Rhodes N."/>
            <person name="Thang M."/>
            <person name="Chan C."/>
        </authorList>
    </citation>
    <scope>NUCLEOTIDE SEQUENCE</scope>
</reference>
<feature type="region of interest" description="Disordered" evidence="2">
    <location>
        <begin position="158"/>
        <end position="177"/>
    </location>
</feature>
<evidence type="ECO:0000256" key="1">
    <source>
        <dbReference type="SAM" id="Coils"/>
    </source>
</evidence>
<dbReference type="EMBL" id="CAJNNV010009952">
    <property type="protein sequence ID" value="CAE8598016.1"/>
    <property type="molecule type" value="Genomic_DNA"/>
</dbReference>
<dbReference type="InterPro" id="IPR011993">
    <property type="entry name" value="PH-like_dom_sf"/>
</dbReference>
<name>A0A813ECL9_POLGL</name>
<feature type="region of interest" description="Disordered" evidence="2">
    <location>
        <begin position="294"/>
        <end position="314"/>
    </location>
</feature>
<dbReference type="InterPro" id="IPR001849">
    <property type="entry name" value="PH_domain"/>
</dbReference>
<comment type="caution">
    <text evidence="4">The sequence shown here is derived from an EMBL/GenBank/DDBJ whole genome shotgun (WGS) entry which is preliminary data.</text>
</comment>
<evidence type="ECO:0000256" key="2">
    <source>
        <dbReference type="SAM" id="MobiDB-lite"/>
    </source>
</evidence>
<dbReference type="Gene3D" id="2.30.29.30">
    <property type="entry name" value="Pleckstrin-homology domain (PH domain)/Phosphotyrosine-binding domain (PTB)"/>
    <property type="match status" value="1"/>
</dbReference>
<dbReference type="PROSITE" id="PS50003">
    <property type="entry name" value="PH_DOMAIN"/>
    <property type="match status" value="1"/>
</dbReference>
<feature type="domain" description="PH" evidence="3">
    <location>
        <begin position="19"/>
        <end position="141"/>
    </location>
</feature>
<feature type="region of interest" description="Disordered" evidence="2">
    <location>
        <begin position="383"/>
        <end position="426"/>
    </location>
</feature>
<dbReference type="SMART" id="SM00233">
    <property type="entry name" value="PH"/>
    <property type="match status" value="1"/>
</dbReference>
<protein>
    <recommendedName>
        <fullName evidence="3">PH domain-containing protein</fullName>
    </recommendedName>
</protein>
<accession>A0A813ECL9</accession>
<keyword evidence="5" id="KW-1185">Reference proteome</keyword>
<evidence type="ECO:0000313" key="5">
    <source>
        <dbReference type="Proteomes" id="UP000654075"/>
    </source>
</evidence>
<dbReference type="AlphaFoldDB" id="A0A813ECL9"/>
<dbReference type="Proteomes" id="UP000654075">
    <property type="component" value="Unassembled WGS sequence"/>
</dbReference>
<sequence length="514" mass="54164">MHGCLPSALSSTCQLSGQAKSRSGWLLKNPTRSSVAKLLGRARWRFFTLDFESQTLGYSRQADGESALVVGFDELLQISLEAPSLGFSLRQGLRAGGWPSRSAAAESRHFIVALCDRSLRLAAETPSEARAWVAALQAAKRISEVRLQGLWFAERGSKEKGLPSDEDAQAASFEGSSNSALNQDTFQALCRELPNPGACSSSGAEARPVGRKMPQPDSALPVCEVAVEATAQDSDQDSGSGEVILPWQSHRLLPFLGESSRLQADADVLEALLASLELEADALDEARISHHSGFAPPWRHSKQGRLGREQEQGEDWQESGIAVSGPSFPHSSSRSLLTSPPQLLVQRITSGEFLGAGADEDVLAVLLDCLGVPFSAAQDSDVFDSLDESRPSSVRPPKLRTPVAGSRISTAAGSRGQLSRGSGGSALGTWTGPDLFGVATPRNDSTEGNPRNFSLVAGLRGPAACEAKGPPSDAPPGTAGRWAAEVPADDLDDDLNWLLNSLANPTGGGSPGLV</sequence>
<gene>
    <name evidence="4" type="ORF">PGLA1383_LOCUS16430</name>
</gene>
<organism evidence="4 5">
    <name type="scientific">Polarella glacialis</name>
    <name type="common">Dinoflagellate</name>
    <dbReference type="NCBI Taxonomy" id="89957"/>
    <lineage>
        <taxon>Eukaryota</taxon>
        <taxon>Sar</taxon>
        <taxon>Alveolata</taxon>
        <taxon>Dinophyceae</taxon>
        <taxon>Suessiales</taxon>
        <taxon>Suessiaceae</taxon>
        <taxon>Polarella</taxon>
    </lineage>
</organism>
<feature type="coiled-coil region" evidence="1">
    <location>
        <begin position="259"/>
        <end position="286"/>
    </location>
</feature>
<evidence type="ECO:0000259" key="3">
    <source>
        <dbReference type="PROSITE" id="PS50003"/>
    </source>
</evidence>
<dbReference type="SUPFAM" id="SSF50729">
    <property type="entry name" value="PH domain-like"/>
    <property type="match status" value="1"/>
</dbReference>
<proteinExistence type="predicted"/>
<keyword evidence="1" id="KW-0175">Coiled coil</keyword>